<keyword evidence="1" id="KW-1133">Transmembrane helix</keyword>
<dbReference type="EMBL" id="SOBT01000011">
    <property type="protein sequence ID" value="TDU25705.1"/>
    <property type="molecule type" value="Genomic_DNA"/>
</dbReference>
<dbReference type="Proteomes" id="UP000295341">
    <property type="component" value="Unassembled WGS sequence"/>
</dbReference>
<gene>
    <name evidence="2" type="ORF">DFR24_4150</name>
</gene>
<sequence>MAKRSLFVVCGRMLVGVLLIVVLAYLGIPNA</sequence>
<feature type="transmembrane region" description="Helical" evidence="1">
    <location>
        <begin position="6"/>
        <end position="28"/>
    </location>
</feature>
<evidence type="ECO:0000313" key="3">
    <source>
        <dbReference type="Proteomes" id="UP000295341"/>
    </source>
</evidence>
<evidence type="ECO:0000313" key="2">
    <source>
        <dbReference type="EMBL" id="TDU25705.1"/>
    </source>
</evidence>
<proteinExistence type="predicted"/>
<keyword evidence="1" id="KW-0472">Membrane</keyword>
<reference evidence="2 3" key="1">
    <citation type="submission" date="2019-03" db="EMBL/GenBank/DDBJ databases">
        <title>Genomic Encyclopedia of Type Strains, Phase IV (KMG-IV): sequencing the most valuable type-strain genomes for metagenomic binning, comparative biology and taxonomic classification.</title>
        <authorList>
            <person name="Goeker M."/>
        </authorList>
    </citation>
    <scope>NUCLEOTIDE SEQUENCE [LARGE SCALE GENOMIC DNA]</scope>
    <source>
        <strain evidence="2 3">DSM 26377</strain>
    </source>
</reference>
<accession>A0A4R7NWU6</accession>
<evidence type="ECO:0000256" key="1">
    <source>
        <dbReference type="SAM" id="Phobius"/>
    </source>
</evidence>
<comment type="caution">
    <text evidence="2">The sequence shown here is derived from an EMBL/GenBank/DDBJ whole genome shotgun (WGS) entry which is preliminary data.</text>
</comment>
<keyword evidence="3" id="KW-1185">Reference proteome</keyword>
<dbReference type="AlphaFoldDB" id="A0A4R7NWU6"/>
<keyword evidence="1" id="KW-0812">Transmembrane</keyword>
<name>A0A4R7NWU6_9GAMM</name>
<protein>
    <submittedName>
        <fullName evidence="2">Uncharacterized protein</fullName>
    </submittedName>
</protein>
<organism evidence="2 3">
    <name type="scientific">Panacagrimonas perspica</name>
    <dbReference type="NCBI Taxonomy" id="381431"/>
    <lineage>
        <taxon>Bacteria</taxon>
        <taxon>Pseudomonadati</taxon>
        <taxon>Pseudomonadota</taxon>
        <taxon>Gammaproteobacteria</taxon>
        <taxon>Nevskiales</taxon>
        <taxon>Nevskiaceae</taxon>
        <taxon>Panacagrimonas</taxon>
    </lineage>
</organism>